<evidence type="ECO:0000256" key="9">
    <source>
        <dbReference type="RuleBase" id="RU365036"/>
    </source>
</evidence>
<dbReference type="PROSITE" id="PS00600">
    <property type="entry name" value="AA_TRANSFER_CLASS_3"/>
    <property type="match status" value="1"/>
</dbReference>
<dbReference type="GO" id="GO:0019544">
    <property type="term" value="P:L-arginine catabolic process to L-glutamate"/>
    <property type="evidence" value="ECO:0007669"/>
    <property type="project" value="TreeGrafter"/>
</dbReference>
<dbReference type="PANTHER" id="PTHR11986:SF18">
    <property type="entry name" value="ORNITHINE AMINOTRANSFERASE, MITOCHONDRIAL"/>
    <property type="match status" value="1"/>
</dbReference>
<sequence length="409" mass="43900">MTPSATNGDAAAASSRFHASSTKSAIAAENEYAAHNYHPIPVVFARAQGVNVWDPEGKHYLDLLSAYSAVNQGHCHPELIKALAEQAGRLTLSSRAFYNDVFPVWAAKVRDLFGYDMVLPMNTGAEAVETAIKIARKWAYKVKGVPQGKAHVFSVADNFHGRTIRYNNISDLEIVLEAHGAETAAFIVEPIQGEAGVVVPDDDYLAKVHALCKKHNVLFICDEIQTGIARTGKMLCCNWAGIKPDIVTLGKAISGGMYPVSCVLADKDVMMVVEPGTHGSTYGGNPLGCAVSIRALELVEEGKLADQADHLGRIFREGVEAFKSPIVQQVRGKGLLNAVVIDESAAGGRTAWDLCMLLKSKGLLAKPTHGNIIRFAPPLIITEEELKKALSIIGEALTELPTAEKGDGH</sequence>
<name>A0AA97P9I7_PYRO3</name>
<reference evidence="10" key="1">
    <citation type="journal article" date="2012" name="PLoS Genet.">
        <title>Comparative analysis of the genomes of two field isolates of the rice blast fungus Magnaporthe oryzae.</title>
        <authorList>
            <person name="Xue M."/>
            <person name="Yang J."/>
            <person name="Li Z."/>
            <person name="Hu S."/>
            <person name="Yao N."/>
            <person name="Dean R.A."/>
            <person name="Zhao W."/>
            <person name="Shen M."/>
            <person name="Zhang H."/>
            <person name="Li C."/>
            <person name="Liu L."/>
            <person name="Cao L."/>
            <person name="Xu X."/>
            <person name="Xing Y."/>
            <person name="Hsiang T."/>
            <person name="Zhang Z."/>
            <person name="Xu J.R."/>
            <person name="Peng Y.L."/>
        </authorList>
    </citation>
    <scope>NUCLEOTIDE SEQUENCE</scope>
    <source>
        <strain evidence="10">Y34</strain>
    </source>
</reference>
<dbReference type="FunFam" id="3.90.1150.10:FF:000152">
    <property type="entry name" value="Ornithine aminotransferase"/>
    <property type="match status" value="1"/>
</dbReference>
<dbReference type="SUPFAM" id="SSF53383">
    <property type="entry name" value="PLP-dependent transferases"/>
    <property type="match status" value="1"/>
</dbReference>
<dbReference type="GO" id="GO:0010121">
    <property type="term" value="P:L-arginine catabolic process to proline via ornithine"/>
    <property type="evidence" value="ECO:0007669"/>
    <property type="project" value="TreeGrafter"/>
</dbReference>
<comment type="similarity">
    <text evidence="3 8">Belongs to the class-III pyridoxal-phosphate-dependent aminotransferase family.</text>
</comment>
<evidence type="ECO:0000256" key="3">
    <source>
        <dbReference type="ARBA" id="ARBA00008954"/>
    </source>
</evidence>
<dbReference type="PANTHER" id="PTHR11986">
    <property type="entry name" value="AMINOTRANSFERASE CLASS III"/>
    <property type="match status" value="1"/>
</dbReference>
<keyword evidence="6 9" id="KW-0808">Transferase</keyword>
<dbReference type="InterPro" id="IPR015424">
    <property type="entry name" value="PyrdxlP-dep_Trfase"/>
</dbReference>
<evidence type="ECO:0000256" key="8">
    <source>
        <dbReference type="RuleBase" id="RU003560"/>
    </source>
</evidence>
<comment type="catalytic activity">
    <reaction evidence="9">
        <text>a 2-oxocarboxylate + L-ornithine = L-glutamate 5-semialdehyde + an L-alpha-amino acid</text>
        <dbReference type="Rhea" id="RHEA:13877"/>
        <dbReference type="ChEBI" id="CHEBI:35179"/>
        <dbReference type="ChEBI" id="CHEBI:46911"/>
        <dbReference type="ChEBI" id="CHEBI:58066"/>
        <dbReference type="ChEBI" id="CHEBI:59869"/>
        <dbReference type="EC" id="2.6.1.13"/>
    </reaction>
</comment>
<comment type="cofactor">
    <cofactor evidence="1 9">
        <name>pyridoxal 5'-phosphate</name>
        <dbReference type="ChEBI" id="CHEBI:597326"/>
    </cofactor>
</comment>
<dbReference type="FunFam" id="3.40.640.10:FF:000004">
    <property type="entry name" value="Acetylornithine aminotransferase"/>
    <property type="match status" value="1"/>
</dbReference>
<evidence type="ECO:0000256" key="1">
    <source>
        <dbReference type="ARBA" id="ARBA00001933"/>
    </source>
</evidence>
<evidence type="ECO:0000256" key="4">
    <source>
        <dbReference type="ARBA" id="ARBA00012924"/>
    </source>
</evidence>
<dbReference type="InterPro" id="IPR015422">
    <property type="entry name" value="PyrdxlP-dep_Trfase_small"/>
</dbReference>
<dbReference type="InterPro" id="IPR010164">
    <property type="entry name" value="Orn_aminotrans"/>
</dbReference>
<dbReference type="GO" id="GO:0004587">
    <property type="term" value="F:ornithine aminotransferase activity"/>
    <property type="evidence" value="ECO:0007669"/>
    <property type="project" value="UniProtKB-EC"/>
</dbReference>
<proteinExistence type="inferred from homology"/>
<dbReference type="Gene3D" id="3.40.640.10">
    <property type="entry name" value="Type I PLP-dependent aspartate aminotransferase-like (Major domain)"/>
    <property type="match status" value="1"/>
</dbReference>
<evidence type="ECO:0000256" key="7">
    <source>
        <dbReference type="ARBA" id="ARBA00022898"/>
    </source>
</evidence>
<dbReference type="NCBIfam" id="TIGR01885">
    <property type="entry name" value="Orn_aminotrans"/>
    <property type="match status" value="1"/>
</dbReference>
<keyword evidence="5 9" id="KW-0032">Aminotransferase</keyword>
<dbReference type="AlphaFoldDB" id="A0AA97P9I7"/>
<dbReference type="EC" id="2.6.1.13" evidence="4 9"/>
<evidence type="ECO:0000256" key="5">
    <source>
        <dbReference type="ARBA" id="ARBA00022576"/>
    </source>
</evidence>
<dbReference type="InterPro" id="IPR049704">
    <property type="entry name" value="Aminotrans_3_PPA_site"/>
</dbReference>
<dbReference type="Gene3D" id="3.90.1150.10">
    <property type="entry name" value="Aspartate Aminotransferase, domain 1"/>
    <property type="match status" value="1"/>
</dbReference>
<dbReference type="GO" id="GO:0030170">
    <property type="term" value="F:pyridoxal phosphate binding"/>
    <property type="evidence" value="ECO:0007669"/>
    <property type="project" value="InterPro"/>
</dbReference>
<keyword evidence="7 8" id="KW-0663">Pyridoxal phosphate</keyword>
<evidence type="ECO:0000256" key="2">
    <source>
        <dbReference type="ARBA" id="ARBA00004998"/>
    </source>
</evidence>
<organism evidence="10">
    <name type="scientific">Pyricularia oryzae (strain Y34)</name>
    <name type="common">Rice blast fungus</name>
    <name type="synonym">Magnaporthe oryzae</name>
    <dbReference type="NCBI Taxonomy" id="1143189"/>
    <lineage>
        <taxon>Eukaryota</taxon>
        <taxon>Fungi</taxon>
        <taxon>Dikarya</taxon>
        <taxon>Ascomycota</taxon>
        <taxon>Pezizomycotina</taxon>
        <taxon>Sordariomycetes</taxon>
        <taxon>Sordariomycetidae</taxon>
        <taxon>Magnaporthales</taxon>
        <taxon>Pyriculariaceae</taxon>
        <taxon>Pyricularia</taxon>
    </lineage>
</organism>
<dbReference type="EMBL" id="JH793023">
    <property type="protein sequence ID" value="ELQ44381.1"/>
    <property type="molecule type" value="Genomic_DNA"/>
</dbReference>
<dbReference type="Proteomes" id="UP000011086">
    <property type="component" value="Unassembled WGS sequence"/>
</dbReference>
<dbReference type="PIRSF" id="PIRSF000521">
    <property type="entry name" value="Transaminase_4ab_Lys_Orn"/>
    <property type="match status" value="1"/>
</dbReference>
<dbReference type="GO" id="GO:0042802">
    <property type="term" value="F:identical protein binding"/>
    <property type="evidence" value="ECO:0007669"/>
    <property type="project" value="TreeGrafter"/>
</dbReference>
<dbReference type="InterPro" id="IPR050103">
    <property type="entry name" value="Class-III_PLP-dep_AT"/>
</dbReference>
<dbReference type="GO" id="GO:0005737">
    <property type="term" value="C:cytoplasm"/>
    <property type="evidence" value="ECO:0007669"/>
    <property type="project" value="TreeGrafter"/>
</dbReference>
<dbReference type="InterPro" id="IPR005814">
    <property type="entry name" value="Aminotrans_3"/>
</dbReference>
<protein>
    <recommendedName>
        <fullName evidence="4 9">Ornithine aminotransferase</fullName>
        <ecNumber evidence="4 9">2.6.1.13</ecNumber>
    </recommendedName>
</protein>
<comment type="pathway">
    <text evidence="2 9">Amino-acid biosynthesis; L-proline biosynthesis; L-glutamate 5-semialdehyde from L-ornithine: step 1/1.</text>
</comment>
<dbReference type="CDD" id="cd00610">
    <property type="entry name" value="OAT_like"/>
    <property type="match status" value="1"/>
</dbReference>
<dbReference type="InterPro" id="IPR015421">
    <property type="entry name" value="PyrdxlP-dep_Trfase_major"/>
</dbReference>
<gene>
    <name evidence="10" type="ORF">OOU_Y34scaffold00088g21</name>
</gene>
<dbReference type="Pfam" id="PF00202">
    <property type="entry name" value="Aminotran_3"/>
    <property type="match status" value="2"/>
</dbReference>
<evidence type="ECO:0000313" key="10">
    <source>
        <dbReference type="EMBL" id="ELQ44381.1"/>
    </source>
</evidence>
<accession>A0AA97P9I7</accession>
<evidence type="ECO:0000256" key="6">
    <source>
        <dbReference type="ARBA" id="ARBA00022679"/>
    </source>
</evidence>